<proteinExistence type="predicted"/>
<evidence type="ECO:0000313" key="1">
    <source>
        <dbReference type="EMBL" id="KAI5066395.1"/>
    </source>
</evidence>
<dbReference type="OrthoDB" id="1917254at2759"/>
<dbReference type="EMBL" id="JABFUD020000018">
    <property type="protein sequence ID" value="KAI5066395.1"/>
    <property type="molecule type" value="Genomic_DNA"/>
</dbReference>
<dbReference type="PANTHER" id="PTHR33384">
    <property type="entry name" value="EXPRESSED PROTEIN"/>
    <property type="match status" value="1"/>
</dbReference>
<dbReference type="AlphaFoldDB" id="A0A9D4UEH0"/>
<protein>
    <submittedName>
        <fullName evidence="1">Uncharacterized protein</fullName>
    </submittedName>
</protein>
<dbReference type="Proteomes" id="UP000886520">
    <property type="component" value="Chromosome 18"/>
</dbReference>
<comment type="caution">
    <text evidence="1">The sequence shown here is derived from an EMBL/GenBank/DDBJ whole genome shotgun (WGS) entry which is preliminary data.</text>
</comment>
<organism evidence="1 2">
    <name type="scientific">Adiantum capillus-veneris</name>
    <name type="common">Maidenhair fern</name>
    <dbReference type="NCBI Taxonomy" id="13818"/>
    <lineage>
        <taxon>Eukaryota</taxon>
        <taxon>Viridiplantae</taxon>
        <taxon>Streptophyta</taxon>
        <taxon>Embryophyta</taxon>
        <taxon>Tracheophyta</taxon>
        <taxon>Polypodiopsida</taxon>
        <taxon>Polypodiidae</taxon>
        <taxon>Polypodiales</taxon>
        <taxon>Pteridineae</taxon>
        <taxon>Pteridaceae</taxon>
        <taxon>Vittarioideae</taxon>
        <taxon>Adiantum</taxon>
    </lineage>
</organism>
<keyword evidence="2" id="KW-1185">Reference proteome</keyword>
<gene>
    <name evidence="1" type="ORF">GOP47_0019019</name>
</gene>
<sequence length="151" mass="16271">MGNMELACPRPLHPMMRMGAGDIQTCRPFRKLTSCASLLAEGEPGHEILDILLDEACLRDVSGSPIGFTPFCCGSPPVRASNPLIHDVHFTQKKAIPSPLFLPQNYICKTGGNSSYKKSSSCSTPYGSKPFVRIEGFASEKPDARGVPAFA</sequence>
<name>A0A9D4UEH0_ADICA</name>
<reference evidence="1" key="1">
    <citation type="submission" date="2021-01" db="EMBL/GenBank/DDBJ databases">
        <title>Adiantum capillus-veneris genome.</title>
        <authorList>
            <person name="Fang Y."/>
            <person name="Liao Q."/>
        </authorList>
    </citation>
    <scope>NUCLEOTIDE SEQUENCE</scope>
    <source>
        <strain evidence="1">H3</strain>
        <tissue evidence="1">Leaf</tissue>
    </source>
</reference>
<accession>A0A9D4UEH0</accession>
<dbReference type="PANTHER" id="PTHR33384:SF1">
    <property type="entry name" value="EXPRESSED PROTEIN"/>
    <property type="match status" value="1"/>
</dbReference>
<evidence type="ECO:0000313" key="2">
    <source>
        <dbReference type="Proteomes" id="UP000886520"/>
    </source>
</evidence>